<feature type="domain" description="Inner membrane protein YgaP-like transmembrane" evidence="2">
    <location>
        <begin position="4"/>
        <end position="67"/>
    </location>
</feature>
<feature type="region of interest" description="Disordered" evidence="1">
    <location>
        <begin position="64"/>
        <end position="157"/>
    </location>
</feature>
<dbReference type="STRING" id="392015.SAMN05421543_104108"/>
<reference evidence="4" key="1">
    <citation type="submission" date="2016-10" db="EMBL/GenBank/DDBJ databases">
        <authorList>
            <person name="Varghese N."/>
        </authorList>
    </citation>
    <scope>NUCLEOTIDE SEQUENCE [LARGE SCALE GENOMIC DNA]</scope>
    <source>
        <strain evidence="4">DSM 17980</strain>
    </source>
</reference>
<feature type="compositionally biased region" description="Basic and acidic residues" evidence="1">
    <location>
        <begin position="72"/>
        <end position="137"/>
    </location>
</feature>
<evidence type="ECO:0000256" key="1">
    <source>
        <dbReference type="SAM" id="MobiDB-lite"/>
    </source>
</evidence>
<accession>A0A1I7HC31</accession>
<proteinExistence type="predicted"/>
<feature type="compositionally biased region" description="Basic and acidic residues" evidence="1">
    <location>
        <begin position="146"/>
        <end position="157"/>
    </location>
</feature>
<dbReference type="RefSeq" id="WP_074950277.1">
    <property type="nucleotide sequence ID" value="NZ_FPBV01000004.1"/>
</dbReference>
<evidence type="ECO:0000313" key="4">
    <source>
        <dbReference type="Proteomes" id="UP000183508"/>
    </source>
</evidence>
<organism evidence="3 4">
    <name type="scientific">Alicyclobacillus macrosporangiidus</name>
    <dbReference type="NCBI Taxonomy" id="392015"/>
    <lineage>
        <taxon>Bacteria</taxon>
        <taxon>Bacillati</taxon>
        <taxon>Bacillota</taxon>
        <taxon>Bacilli</taxon>
        <taxon>Bacillales</taxon>
        <taxon>Alicyclobacillaceae</taxon>
        <taxon>Alicyclobacillus</taxon>
    </lineage>
</organism>
<sequence length="157" mass="17427">MQIKPNLGVVDRYIRLAGGLVLLASASGRRKWSLSRYALAGIGAMKVAEGITGWCPLVQLAQATTEAVEGEAETRPRQREHRDGAKDAAHGVHRPPDREAPKAQERPHQEWADDADHTDRERRRGSERAHDQHRGIDPAEAQALEDIAKHGIHEAYQ</sequence>
<dbReference type="Proteomes" id="UP000183508">
    <property type="component" value="Unassembled WGS sequence"/>
</dbReference>
<dbReference type="AlphaFoldDB" id="A0A1I7HC31"/>
<name>A0A1I7HC31_9BACL</name>
<dbReference type="EMBL" id="FPBV01000004">
    <property type="protein sequence ID" value="SFU58280.1"/>
    <property type="molecule type" value="Genomic_DNA"/>
</dbReference>
<keyword evidence="4" id="KW-1185">Reference proteome</keyword>
<evidence type="ECO:0000313" key="3">
    <source>
        <dbReference type="EMBL" id="SFU58280.1"/>
    </source>
</evidence>
<gene>
    <name evidence="3" type="ORF">SAMN05421543_104108</name>
</gene>
<dbReference type="InterPro" id="IPR021309">
    <property type="entry name" value="YgaP-like_TM"/>
</dbReference>
<evidence type="ECO:0000259" key="2">
    <source>
        <dbReference type="Pfam" id="PF11127"/>
    </source>
</evidence>
<dbReference type="Pfam" id="PF11127">
    <property type="entry name" value="YgaP-like_TM"/>
    <property type="match status" value="1"/>
</dbReference>
<dbReference type="OrthoDB" id="5405951at2"/>
<protein>
    <recommendedName>
        <fullName evidence="2">Inner membrane protein YgaP-like transmembrane domain-containing protein</fullName>
    </recommendedName>
</protein>